<name>A0A7J7JHG3_BUGNE</name>
<organism evidence="1 2">
    <name type="scientific">Bugula neritina</name>
    <name type="common">Brown bryozoan</name>
    <name type="synonym">Sertularia neritina</name>
    <dbReference type="NCBI Taxonomy" id="10212"/>
    <lineage>
        <taxon>Eukaryota</taxon>
        <taxon>Metazoa</taxon>
        <taxon>Spiralia</taxon>
        <taxon>Lophotrochozoa</taxon>
        <taxon>Bryozoa</taxon>
        <taxon>Gymnolaemata</taxon>
        <taxon>Cheilostomatida</taxon>
        <taxon>Flustrina</taxon>
        <taxon>Buguloidea</taxon>
        <taxon>Bugulidae</taxon>
        <taxon>Bugula</taxon>
    </lineage>
</organism>
<dbReference type="AlphaFoldDB" id="A0A7J7JHG3"/>
<keyword evidence="2" id="KW-1185">Reference proteome</keyword>
<evidence type="ECO:0000313" key="1">
    <source>
        <dbReference type="EMBL" id="KAF6024808.1"/>
    </source>
</evidence>
<accession>A0A7J7JHG3</accession>
<protein>
    <submittedName>
        <fullName evidence="1">Uncharacterized protein</fullName>
    </submittedName>
</protein>
<comment type="caution">
    <text evidence="1">The sequence shown here is derived from an EMBL/GenBank/DDBJ whole genome shotgun (WGS) entry which is preliminary data.</text>
</comment>
<dbReference type="Proteomes" id="UP000593567">
    <property type="component" value="Unassembled WGS sequence"/>
</dbReference>
<dbReference type="EMBL" id="VXIV02002529">
    <property type="protein sequence ID" value="KAF6024808.1"/>
    <property type="molecule type" value="Genomic_DNA"/>
</dbReference>
<reference evidence="1" key="1">
    <citation type="submission" date="2020-06" db="EMBL/GenBank/DDBJ databases">
        <title>Draft genome of Bugula neritina, a colonial animal packing powerful symbionts and potential medicines.</title>
        <authorList>
            <person name="Rayko M."/>
        </authorList>
    </citation>
    <scope>NUCLEOTIDE SEQUENCE [LARGE SCALE GENOMIC DNA]</scope>
    <source>
        <strain evidence="1">Kwan_BN1</strain>
    </source>
</reference>
<sequence>MYLSSYSKQLHCAVIYHSIIVWSYNQQPANNNFNKICLEVIPVALFVRISDTRLRPVHFPVSPHRRRELSLSNNSFTIINYAESPTDRRLSLDFPLDFSTAANPSQLENEYNSVIDAYSPASTRQITPNAPPPGYNQVISQQRVDGHSRTAALDDLPTYDSVVQSHLSTEL</sequence>
<proteinExistence type="predicted"/>
<gene>
    <name evidence="1" type="ORF">EB796_016867</name>
</gene>
<evidence type="ECO:0000313" key="2">
    <source>
        <dbReference type="Proteomes" id="UP000593567"/>
    </source>
</evidence>